<evidence type="ECO:0000313" key="1">
    <source>
        <dbReference type="EMBL" id="KAG6488600.1"/>
    </source>
</evidence>
<dbReference type="Proteomes" id="UP000734854">
    <property type="component" value="Unassembled WGS sequence"/>
</dbReference>
<dbReference type="InterPro" id="IPR039301">
    <property type="entry name" value="Sip5/DA2"/>
</dbReference>
<organism evidence="1 2">
    <name type="scientific">Zingiber officinale</name>
    <name type="common">Ginger</name>
    <name type="synonym">Amomum zingiber</name>
    <dbReference type="NCBI Taxonomy" id="94328"/>
    <lineage>
        <taxon>Eukaryota</taxon>
        <taxon>Viridiplantae</taxon>
        <taxon>Streptophyta</taxon>
        <taxon>Embryophyta</taxon>
        <taxon>Tracheophyta</taxon>
        <taxon>Spermatophyta</taxon>
        <taxon>Magnoliopsida</taxon>
        <taxon>Liliopsida</taxon>
        <taxon>Zingiberales</taxon>
        <taxon>Zingiberaceae</taxon>
        <taxon>Zingiber</taxon>
    </lineage>
</organism>
<sequence>MGNKIGKKRQVVDEKYTRLQGLYQHIDIDHKRLRKLILDSKLAAFYPGLDDHSLNLEECPMCFLYYPSLNRSRCCIKGMCTVFSSDETIAFDSPNTYTIQISQDNNFGSSQSSCSTLANMRFPHARQNRDNDFDLDLESIMIMEAIWLSIQEQSSKGHLGTTTSFLPGPSMLVRPCSSHGATIVKLSPSGGLACAAAALAEHQHMNGDSSSHMDLHVKDAAAVHLENRREMPPEESGVSSTEHWLLVAEGTSYAGSDDTIEAGTSSEGMNTGSGRIVPEIFEEQMMLVMAVTC</sequence>
<dbReference type="PANTHER" id="PTHR31315">
    <property type="entry name" value="PROTEIN SIP5"/>
    <property type="match status" value="1"/>
</dbReference>
<name>A0A8J5FQ65_ZINOF</name>
<reference evidence="1 2" key="1">
    <citation type="submission" date="2020-08" db="EMBL/GenBank/DDBJ databases">
        <title>Plant Genome Project.</title>
        <authorList>
            <person name="Zhang R.-G."/>
        </authorList>
    </citation>
    <scope>NUCLEOTIDE SEQUENCE [LARGE SCALE GENOMIC DNA]</scope>
    <source>
        <tissue evidence="1">Rhizome</tissue>
    </source>
</reference>
<gene>
    <name evidence="1" type="ORF">ZIOFF_049847</name>
</gene>
<dbReference type="PANTHER" id="PTHR31315:SF1">
    <property type="entry name" value="PROTEIN SIP5"/>
    <property type="match status" value="1"/>
</dbReference>
<protein>
    <submittedName>
        <fullName evidence="1">Uncharacterized protein</fullName>
    </submittedName>
</protein>
<keyword evidence="2" id="KW-1185">Reference proteome</keyword>
<accession>A0A8J5FQ65</accession>
<dbReference type="EMBL" id="JACMSC010000014">
    <property type="protein sequence ID" value="KAG6488600.1"/>
    <property type="molecule type" value="Genomic_DNA"/>
</dbReference>
<proteinExistence type="predicted"/>
<dbReference type="AlphaFoldDB" id="A0A8J5FQ65"/>
<dbReference type="GO" id="GO:0005737">
    <property type="term" value="C:cytoplasm"/>
    <property type="evidence" value="ECO:0007669"/>
    <property type="project" value="TreeGrafter"/>
</dbReference>
<comment type="caution">
    <text evidence="1">The sequence shown here is derived from an EMBL/GenBank/DDBJ whole genome shotgun (WGS) entry which is preliminary data.</text>
</comment>
<evidence type="ECO:0000313" key="2">
    <source>
        <dbReference type="Proteomes" id="UP000734854"/>
    </source>
</evidence>